<dbReference type="InterPro" id="IPR001128">
    <property type="entry name" value="Cyt_P450"/>
</dbReference>
<dbReference type="PANTHER" id="PTHR46696:SF6">
    <property type="entry name" value="P450, PUTATIVE (EUROFUNG)-RELATED"/>
    <property type="match status" value="1"/>
</dbReference>
<evidence type="ECO:0000256" key="1">
    <source>
        <dbReference type="ARBA" id="ARBA00010617"/>
    </source>
</evidence>
<dbReference type="Gene3D" id="1.10.630.10">
    <property type="entry name" value="Cytochrome P450"/>
    <property type="match status" value="1"/>
</dbReference>
<dbReference type="PRINTS" id="PR00359">
    <property type="entry name" value="BP450"/>
</dbReference>
<evidence type="ECO:0000313" key="4">
    <source>
        <dbReference type="Proteomes" id="UP001169764"/>
    </source>
</evidence>
<keyword evidence="2" id="KW-0560">Oxidoreductase</keyword>
<evidence type="ECO:0000256" key="2">
    <source>
        <dbReference type="RuleBase" id="RU000461"/>
    </source>
</evidence>
<gene>
    <name evidence="3" type="ORF">Q4F19_08745</name>
</gene>
<proteinExistence type="inferred from homology"/>
<dbReference type="RefSeq" id="WP_303541640.1">
    <property type="nucleotide sequence ID" value="NZ_JAUOTP010000003.1"/>
</dbReference>
<protein>
    <submittedName>
        <fullName evidence="3">Cytochrome P450</fullName>
    </submittedName>
</protein>
<keyword evidence="2" id="KW-0479">Metal-binding</keyword>
<keyword evidence="2" id="KW-0349">Heme</keyword>
<keyword evidence="2" id="KW-0503">Monooxygenase</keyword>
<dbReference type="PROSITE" id="PS00086">
    <property type="entry name" value="CYTOCHROME_P450"/>
    <property type="match status" value="1"/>
</dbReference>
<comment type="similarity">
    <text evidence="1 2">Belongs to the cytochrome P450 family.</text>
</comment>
<dbReference type="InterPro" id="IPR017972">
    <property type="entry name" value="Cyt_P450_CS"/>
</dbReference>
<sequence>MTALSPAVPTPEHVPPAAIYDFDMFLDPALLADPHERIRELVREAPPVFWTPRNGGHWTVIGHKENYAASRDTETFSSEVMTRDEMAAMKPHILAAMPGATHLPLPTPINMDPPDHTRFRAPLNTAFSPKAMMARKEEVRALANELIDAVIAQGHCDFIPAIAEPLPVQVFLKLMGLPIERMGEFRELVHEFLAPMETPLDPLFRMRKVAEAMRPELEARRDAPKSDLISLLWSTEIDGKPMTYETMEDFGVLLFIAGLDTVINGMGYGIRHLAMNPDFQNELRANPKRITEAAEELLRRYTFTVPTRRIAKDAEFAGWQMKTGDRLMLFLPAADLDPREFAEPERFSLERENNVHIAFGVGPHRCLGSHLARIELQVIYEQMLARLPTFRIDGTKPMKFHGGNIIAIDSLPLRWD</sequence>
<dbReference type="PRINTS" id="PR00385">
    <property type="entry name" value="P450"/>
</dbReference>
<dbReference type="Pfam" id="PF00067">
    <property type="entry name" value="p450"/>
    <property type="match status" value="1"/>
</dbReference>
<dbReference type="Proteomes" id="UP001169764">
    <property type="component" value="Unassembled WGS sequence"/>
</dbReference>
<dbReference type="SUPFAM" id="SSF48264">
    <property type="entry name" value="Cytochrome P450"/>
    <property type="match status" value="1"/>
</dbReference>
<keyword evidence="2" id="KW-0408">Iron</keyword>
<comment type="caution">
    <text evidence="3">The sequence shown here is derived from an EMBL/GenBank/DDBJ whole genome shotgun (WGS) entry which is preliminary data.</text>
</comment>
<organism evidence="3 4">
    <name type="scientific">Sphingomonas natans</name>
    <dbReference type="NCBI Taxonomy" id="3063330"/>
    <lineage>
        <taxon>Bacteria</taxon>
        <taxon>Pseudomonadati</taxon>
        <taxon>Pseudomonadota</taxon>
        <taxon>Alphaproteobacteria</taxon>
        <taxon>Sphingomonadales</taxon>
        <taxon>Sphingomonadaceae</taxon>
        <taxon>Sphingomonas</taxon>
    </lineage>
</organism>
<dbReference type="PANTHER" id="PTHR46696">
    <property type="entry name" value="P450, PUTATIVE (EUROFUNG)-RELATED"/>
    <property type="match status" value="1"/>
</dbReference>
<reference evidence="3" key="1">
    <citation type="submission" date="2023-07" db="EMBL/GenBank/DDBJ databases">
        <authorList>
            <person name="Kim M."/>
        </authorList>
    </citation>
    <scope>NUCLEOTIDE SEQUENCE</scope>
    <source>
        <strain evidence="3">BIUV-7</strain>
    </source>
</reference>
<accession>A0ABT8Y9X8</accession>
<name>A0ABT8Y9X8_9SPHN</name>
<evidence type="ECO:0000313" key="3">
    <source>
        <dbReference type="EMBL" id="MDO6414465.1"/>
    </source>
</evidence>
<dbReference type="InterPro" id="IPR036396">
    <property type="entry name" value="Cyt_P450_sf"/>
</dbReference>
<dbReference type="EMBL" id="JAUOTP010000003">
    <property type="protein sequence ID" value="MDO6414465.1"/>
    <property type="molecule type" value="Genomic_DNA"/>
</dbReference>
<dbReference type="InterPro" id="IPR002397">
    <property type="entry name" value="Cyt_P450_B"/>
</dbReference>
<keyword evidence="4" id="KW-1185">Reference proteome</keyword>